<evidence type="ECO:0000313" key="10">
    <source>
        <dbReference type="EMBL" id="HGN90061.1"/>
    </source>
</evidence>
<evidence type="ECO:0000256" key="3">
    <source>
        <dbReference type="ARBA" id="ARBA00022448"/>
    </source>
</evidence>
<dbReference type="PANTHER" id="PTHR43470:SF5">
    <property type="entry name" value="PHOSPHATE TRANSPORT SYSTEM PERMEASE PROTEIN PSTA"/>
    <property type="match status" value="1"/>
</dbReference>
<keyword evidence="3" id="KW-0813">Transport</keyword>
<keyword evidence="4 8" id="KW-1003">Cell membrane</keyword>
<dbReference type="Gene3D" id="1.10.3720.10">
    <property type="entry name" value="MetI-like"/>
    <property type="match status" value="1"/>
</dbReference>
<dbReference type="GO" id="GO:0005886">
    <property type="term" value="C:plasma membrane"/>
    <property type="evidence" value="ECO:0007669"/>
    <property type="project" value="UniProtKB-SubCell"/>
</dbReference>
<dbReference type="SUPFAM" id="SSF161098">
    <property type="entry name" value="MetI-like"/>
    <property type="match status" value="1"/>
</dbReference>
<protein>
    <recommendedName>
        <fullName evidence="8">Phosphate transport system permease protein PstA</fullName>
    </recommendedName>
</protein>
<accession>A0A7C4E1K1</accession>
<dbReference type="InterPro" id="IPR005672">
    <property type="entry name" value="Phosphate_PstA"/>
</dbReference>
<evidence type="ECO:0000256" key="2">
    <source>
        <dbReference type="ARBA" id="ARBA00007069"/>
    </source>
</evidence>
<name>A0A7C4E1K1_CALS0</name>
<feature type="transmembrane region" description="Helical" evidence="8">
    <location>
        <begin position="21"/>
        <end position="49"/>
    </location>
</feature>
<feature type="transmembrane region" description="Helical" evidence="8">
    <location>
        <begin position="210"/>
        <end position="233"/>
    </location>
</feature>
<evidence type="ECO:0000256" key="6">
    <source>
        <dbReference type="ARBA" id="ARBA00022989"/>
    </source>
</evidence>
<dbReference type="InterPro" id="IPR000515">
    <property type="entry name" value="MetI-like"/>
</dbReference>
<dbReference type="GO" id="GO:0005315">
    <property type="term" value="F:phosphate transmembrane transporter activity"/>
    <property type="evidence" value="ECO:0007669"/>
    <property type="project" value="InterPro"/>
</dbReference>
<sequence>MADTLLSQQDKFRRRDRAKQFLDRIAPVLLSLGVFVGVAAVTSLLFTVITTGWSRLSWNLIFAYPSANPQTAGMRSAFLGSFWTVSLSALVSIPLGIASALYLTEWSSHRRLRMFLEFNMANLAGVPSIIFGLVGLSILTYGLGLGRSIIAGAFTLGIMTLPLVTVSAAEAIKSVPEALKHGAYALGATKLQVTRHIILPRSLPMMMTGAILAISRAIGEAAPILVISGLLFIRTDPTSIFDRFTVMPLQIFNWVSRPQPAFQELSSAAIIVLLALLMMFNAAAIAIRYRYQRRVML</sequence>
<evidence type="ECO:0000259" key="9">
    <source>
        <dbReference type="PROSITE" id="PS50928"/>
    </source>
</evidence>
<comment type="subcellular location">
    <subcellularLocation>
        <location evidence="1 8">Cell membrane</location>
        <topology evidence="1 8">Multi-pass membrane protein</topology>
    </subcellularLocation>
</comment>
<dbReference type="InterPro" id="IPR035906">
    <property type="entry name" value="MetI-like_sf"/>
</dbReference>
<comment type="similarity">
    <text evidence="2 8">Belongs to the binding-protein-dependent transport system permease family. CysTW subfamily.</text>
</comment>
<feature type="transmembrane region" description="Helical" evidence="8">
    <location>
        <begin position="82"/>
        <end position="103"/>
    </location>
</feature>
<feature type="domain" description="ABC transmembrane type-1" evidence="9">
    <location>
        <begin position="78"/>
        <end position="283"/>
    </location>
</feature>
<keyword evidence="7 8" id="KW-0472">Membrane</keyword>
<keyword evidence="6 8" id="KW-1133">Transmembrane helix</keyword>
<gene>
    <name evidence="10" type="primary">pstA</name>
    <name evidence="10" type="ORF">ENT82_02900</name>
</gene>
<comment type="caution">
    <text evidence="10">The sequence shown here is derived from an EMBL/GenBank/DDBJ whole genome shotgun (WGS) entry which is preliminary data.</text>
</comment>
<proteinExistence type="inferred from homology"/>
<feature type="transmembrane region" description="Helical" evidence="8">
    <location>
        <begin position="149"/>
        <end position="172"/>
    </location>
</feature>
<reference evidence="10" key="1">
    <citation type="journal article" date="2020" name="mSystems">
        <title>Genome- and Community-Level Interaction Insights into Carbon Utilization and Element Cycling Functions of Hydrothermarchaeota in Hydrothermal Sediment.</title>
        <authorList>
            <person name="Zhou Z."/>
            <person name="Liu Y."/>
            <person name="Xu W."/>
            <person name="Pan J."/>
            <person name="Luo Z.H."/>
            <person name="Li M."/>
        </authorList>
    </citation>
    <scope>NUCLEOTIDE SEQUENCE [LARGE SCALE GENOMIC DNA]</scope>
    <source>
        <strain evidence="10">SpSt-613</strain>
    </source>
</reference>
<feature type="transmembrane region" description="Helical" evidence="8">
    <location>
        <begin position="265"/>
        <end position="287"/>
    </location>
</feature>
<dbReference type="NCBIfam" id="TIGR00974">
    <property type="entry name" value="3a0107s02c"/>
    <property type="match status" value="1"/>
</dbReference>
<dbReference type="Pfam" id="PF00528">
    <property type="entry name" value="BPD_transp_1"/>
    <property type="match status" value="1"/>
</dbReference>
<dbReference type="GO" id="GO:0035435">
    <property type="term" value="P:phosphate ion transmembrane transport"/>
    <property type="evidence" value="ECO:0007669"/>
    <property type="project" value="InterPro"/>
</dbReference>
<dbReference type="PANTHER" id="PTHR43470">
    <property type="entry name" value="PHOSPHATE TRANSPORT SYSTEM PERMEASE PROTEIN PSTA-RELATED"/>
    <property type="match status" value="1"/>
</dbReference>
<evidence type="ECO:0000256" key="7">
    <source>
        <dbReference type="ARBA" id="ARBA00023136"/>
    </source>
</evidence>
<dbReference type="EMBL" id="DTAD01000029">
    <property type="protein sequence ID" value="HGN90061.1"/>
    <property type="molecule type" value="Genomic_DNA"/>
</dbReference>
<evidence type="ECO:0000256" key="5">
    <source>
        <dbReference type="ARBA" id="ARBA00022692"/>
    </source>
</evidence>
<organism evidence="10">
    <name type="scientific">Caldiarchaeum subterraneum</name>
    <dbReference type="NCBI Taxonomy" id="311458"/>
    <lineage>
        <taxon>Archaea</taxon>
        <taxon>Nitrososphaerota</taxon>
        <taxon>Candidatus Caldarchaeales</taxon>
        <taxon>Candidatus Caldarchaeaceae</taxon>
        <taxon>Candidatus Caldarchaeum</taxon>
    </lineage>
</organism>
<evidence type="ECO:0000256" key="1">
    <source>
        <dbReference type="ARBA" id="ARBA00004651"/>
    </source>
</evidence>
<feature type="transmembrane region" description="Helical" evidence="8">
    <location>
        <begin position="123"/>
        <end position="143"/>
    </location>
</feature>
<evidence type="ECO:0000256" key="4">
    <source>
        <dbReference type="ARBA" id="ARBA00022475"/>
    </source>
</evidence>
<evidence type="ECO:0000256" key="8">
    <source>
        <dbReference type="RuleBase" id="RU363043"/>
    </source>
</evidence>
<dbReference type="CDD" id="cd06261">
    <property type="entry name" value="TM_PBP2"/>
    <property type="match status" value="1"/>
</dbReference>
<dbReference type="AlphaFoldDB" id="A0A7C4E1K1"/>
<keyword evidence="5 8" id="KW-0812">Transmembrane</keyword>
<dbReference type="PROSITE" id="PS50928">
    <property type="entry name" value="ABC_TM1"/>
    <property type="match status" value="1"/>
</dbReference>